<protein>
    <submittedName>
        <fullName evidence="1">Uncharacterized protein</fullName>
    </submittedName>
</protein>
<dbReference type="EMBL" id="BTSY01000003">
    <property type="protein sequence ID" value="GMT17587.1"/>
    <property type="molecule type" value="Genomic_DNA"/>
</dbReference>
<feature type="non-terminal residue" evidence="1">
    <location>
        <position position="1"/>
    </location>
</feature>
<keyword evidence="2" id="KW-1185">Reference proteome</keyword>
<organism evidence="1 2">
    <name type="scientific">Pristionchus fissidentatus</name>
    <dbReference type="NCBI Taxonomy" id="1538716"/>
    <lineage>
        <taxon>Eukaryota</taxon>
        <taxon>Metazoa</taxon>
        <taxon>Ecdysozoa</taxon>
        <taxon>Nematoda</taxon>
        <taxon>Chromadorea</taxon>
        <taxon>Rhabditida</taxon>
        <taxon>Rhabditina</taxon>
        <taxon>Diplogasteromorpha</taxon>
        <taxon>Diplogasteroidea</taxon>
        <taxon>Neodiplogasteridae</taxon>
        <taxon>Pristionchus</taxon>
    </lineage>
</organism>
<sequence length="152" mass="17587">VRSLISNRDLSEVEIIFKWSRAMESDIDRVRKLIYELPVVKNLELTWIYWGESAESLETELMTDDLLLHLTQKCTAKLRVGEGNYSVEGMKKVHQRLESSGLQYLRTVAPRNVADNFFEQIQSMPIADWRTTVTNAISHGPTEMIEIVMEKD</sequence>
<comment type="caution">
    <text evidence="1">The sequence shown here is derived from an EMBL/GenBank/DDBJ whole genome shotgun (WGS) entry which is preliminary data.</text>
</comment>
<evidence type="ECO:0000313" key="1">
    <source>
        <dbReference type="EMBL" id="GMT17587.1"/>
    </source>
</evidence>
<accession>A0AAV5VD20</accession>
<dbReference type="AlphaFoldDB" id="A0AAV5VD20"/>
<evidence type="ECO:0000313" key="2">
    <source>
        <dbReference type="Proteomes" id="UP001432322"/>
    </source>
</evidence>
<proteinExistence type="predicted"/>
<gene>
    <name evidence="1" type="ORF">PFISCL1PPCAC_8884</name>
</gene>
<name>A0AAV5VD20_9BILA</name>
<reference evidence="1" key="1">
    <citation type="submission" date="2023-10" db="EMBL/GenBank/DDBJ databases">
        <title>Genome assembly of Pristionchus species.</title>
        <authorList>
            <person name="Yoshida K."/>
            <person name="Sommer R.J."/>
        </authorList>
    </citation>
    <scope>NUCLEOTIDE SEQUENCE</scope>
    <source>
        <strain evidence="1">RS5133</strain>
    </source>
</reference>
<feature type="non-terminal residue" evidence="1">
    <location>
        <position position="152"/>
    </location>
</feature>
<dbReference type="Proteomes" id="UP001432322">
    <property type="component" value="Unassembled WGS sequence"/>
</dbReference>